<evidence type="ECO:0000313" key="3">
    <source>
        <dbReference type="Proteomes" id="UP000593835"/>
    </source>
</evidence>
<keyword evidence="3" id="KW-1185">Reference proteome</keyword>
<protein>
    <submittedName>
        <fullName evidence="2">Uncharacterized protein</fullName>
    </submittedName>
</protein>
<reference evidence="2 3" key="1">
    <citation type="submission" date="2020-08" db="EMBL/GenBank/DDBJ databases">
        <authorList>
            <person name="Sorensen M.C.H."/>
        </authorList>
    </citation>
    <scope>NUCLEOTIDE SEQUENCE [LARGE SCALE GENOMIC DNA]</scope>
</reference>
<name>A0A7L8ZJX0_9CAUD</name>
<gene>
    <name evidence="2" type="ORF">F379_007</name>
</gene>
<keyword evidence="1" id="KW-0472">Membrane</keyword>
<organism evidence="2 3">
    <name type="scientific">Campylobacter phage F379</name>
    <dbReference type="NCBI Taxonomy" id="2776767"/>
    <lineage>
        <taxon>Viruses</taxon>
        <taxon>Duplodnaviria</taxon>
        <taxon>Heunggongvirae</taxon>
        <taxon>Uroviricota</taxon>
        <taxon>Caudoviricetes</taxon>
        <taxon>Connertonviridae</taxon>
        <taxon>Firehammervirus</taxon>
        <taxon>Firehammervirus F379</taxon>
    </lineage>
</organism>
<evidence type="ECO:0000256" key="1">
    <source>
        <dbReference type="SAM" id="Phobius"/>
    </source>
</evidence>
<keyword evidence="1" id="KW-0812">Transmembrane</keyword>
<keyword evidence="1" id="KW-1133">Transmembrane helix</keyword>
<feature type="transmembrane region" description="Helical" evidence="1">
    <location>
        <begin position="50"/>
        <end position="69"/>
    </location>
</feature>
<dbReference type="Proteomes" id="UP000593835">
    <property type="component" value="Segment"/>
</dbReference>
<proteinExistence type="predicted"/>
<dbReference type="EMBL" id="MT932329">
    <property type="protein sequence ID" value="QOI69293.1"/>
    <property type="molecule type" value="Genomic_DNA"/>
</dbReference>
<sequence length="70" mass="8470">MSGQSEDLKKKLKYYWFVFRWFLIGRYHCSGGEHYTISLRTVWKICNRTIWGVITFSLIYAIASFFNYID</sequence>
<evidence type="ECO:0000313" key="2">
    <source>
        <dbReference type="EMBL" id="QOI69293.1"/>
    </source>
</evidence>
<accession>A0A7L8ZJX0</accession>